<accession>A0A3E2HFQ1</accession>
<evidence type="ECO:0000313" key="1">
    <source>
        <dbReference type="EMBL" id="RFU32185.1"/>
    </source>
</evidence>
<feature type="non-terminal residue" evidence="1">
    <location>
        <position position="186"/>
    </location>
</feature>
<comment type="caution">
    <text evidence="1">The sequence shown here is derived from an EMBL/GenBank/DDBJ whole genome shotgun (WGS) entry which is preliminary data.</text>
</comment>
<dbReference type="EMBL" id="NCSJ02000060">
    <property type="protein sequence ID" value="RFU32185.1"/>
    <property type="molecule type" value="Genomic_DNA"/>
</dbReference>
<feature type="non-terminal residue" evidence="1">
    <location>
        <position position="1"/>
    </location>
</feature>
<organism evidence="1 2">
    <name type="scientific">Scytalidium lignicola</name>
    <name type="common">Hyphomycete</name>
    <dbReference type="NCBI Taxonomy" id="5539"/>
    <lineage>
        <taxon>Eukaryota</taxon>
        <taxon>Fungi</taxon>
        <taxon>Dikarya</taxon>
        <taxon>Ascomycota</taxon>
        <taxon>Pezizomycotina</taxon>
        <taxon>Leotiomycetes</taxon>
        <taxon>Leotiomycetes incertae sedis</taxon>
        <taxon>Scytalidium</taxon>
    </lineage>
</organism>
<reference evidence="1 2" key="1">
    <citation type="submission" date="2018-05" db="EMBL/GenBank/DDBJ databases">
        <title>Draft genome sequence of Scytalidium lignicola DSM 105466, a ubiquitous saprotrophic fungus.</title>
        <authorList>
            <person name="Buettner E."/>
            <person name="Gebauer A.M."/>
            <person name="Hofrichter M."/>
            <person name="Liers C."/>
            <person name="Kellner H."/>
        </authorList>
    </citation>
    <scope>NUCLEOTIDE SEQUENCE [LARGE SCALE GENOMIC DNA]</scope>
    <source>
        <strain evidence="1 2">DSM 105466</strain>
    </source>
</reference>
<proteinExistence type="predicted"/>
<keyword evidence="2" id="KW-1185">Reference proteome</keyword>
<evidence type="ECO:0000313" key="2">
    <source>
        <dbReference type="Proteomes" id="UP000258309"/>
    </source>
</evidence>
<gene>
    <name evidence="1" type="ORF">B7463_g4172</name>
</gene>
<dbReference type="AlphaFoldDB" id="A0A3E2HFQ1"/>
<sequence>MFRSRLKLPHPISFDPTEHGPLIQVRGDTDTESIAPLLNETRETTYREPLPSPYNSIPRPAIRIYSWKEQDILDDNTIVIISVPIVPLNKPPETAQRQGRRRSIIGKLKSNPRKLKIVILPLSECKKHFARDSEGVYRGTMPEREWTAEELDARYSKYKALLPMPTARTAPSIATGRYLAPGFGYM</sequence>
<dbReference type="OrthoDB" id="4158258at2759"/>
<dbReference type="Proteomes" id="UP000258309">
    <property type="component" value="Unassembled WGS sequence"/>
</dbReference>
<name>A0A3E2HFQ1_SCYLI</name>
<protein>
    <submittedName>
        <fullName evidence="1">Uncharacterized protein</fullName>
    </submittedName>
</protein>